<evidence type="ECO:0000256" key="1">
    <source>
        <dbReference type="SAM" id="MobiDB-lite"/>
    </source>
</evidence>
<name>A0A0E0LGJ0_ORYPU</name>
<organism evidence="2">
    <name type="scientific">Oryza punctata</name>
    <name type="common">Red rice</name>
    <dbReference type="NCBI Taxonomy" id="4537"/>
    <lineage>
        <taxon>Eukaryota</taxon>
        <taxon>Viridiplantae</taxon>
        <taxon>Streptophyta</taxon>
        <taxon>Embryophyta</taxon>
        <taxon>Tracheophyta</taxon>
        <taxon>Spermatophyta</taxon>
        <taxon>Magnoliopsida</taxon>
        <taxon>Liliopsida</taxon>
        <taxon>Poales</taxon>
        <taxon>Poaceae</taxon>
        <taxon>BOP clade</taxon>
        <taxon>Oryzoideae</taxon>
        <taxon>Oryzeae</taxon>
        <taxon>Oryzinae</taxon>
        <taxon>Oryza</taxon>
    </lineage>
</organism>
<feature type="compositionally biased region" description="Gly residues" evidence="1">
    <location>
        <begin position="24"/>
        <end position="33"/>
    </location>
</feature>
<dbReference type="AlphaFoldDB" id="A0A0E0LGJ0"/>
<feature type="compositionally biased region" description="Basic residues" evidence="1">
    <location>
        <begin position="38"/>
        <end position="49"/>
    </location>
</feature>
<accession>A0A0E0LGJ0</accession>
<reference evidence="2" key="1">
    <citation type="submission" date="2015-04" db="UniProtKB">
        <authorList>
            <consortium name="EnsemblPlants"/>
        </authorList>
    </citation>
    <scope>IDENTIFICATION</scope>
</reference>
<dbReference type="EnsemblPlants" id="OPUNC07G01470.2">
    <property type="protein sequence ID" value="OPUNC07G01470.2"/>
    <property type="gene ID" value="OPUNC07G01470"/>
</dbReference>
<feature type="region of interest" description="Disordered" evidence="1">
    <location>
        <begin position="1"/>
        <end position="155"/>
    </location>
</feature>
<protein>
    <submittedName>
        <fullName evidence="2">Uncharacterized protein</fullName>
    </submittedName>
</protein>
<feature type="compositionally biased region" description="Basic and acidic residues" evidence="1">
    <location>
        <begin position="1"/>
        <end position="10"/>
    </location>
</feature>
<evidence type="ECO:0000313" key="3">
    <source>
        <dbReference type="Proteomes" id="UP000026962"/>
    </source>
</evidence>
<keyword evidence="3" id="KW-1185">Reference proteome</keyword>
<evidence type="ECO:0000313" key="2">
    <source>
        <dbReference type="EnsemblPlants" id="OPUNC07G01470.2"/>
    </source>
</evidence>
<reference evidence="2" key="2">
    <citation type="submission" date="2018-05" db="EMBL/GenBank/DDBJ databases">
        <title>OpunRS2 (Oryza punctata Reference Sequence Version 2).</title>
        <authorList>
            <person name="Zhang J."/>
            <person name="Kudrna D."/>
            <person name="Lee S."/>
            <person name="Talag J."/>
            <person name="Welchert J."/>
            <person name="Wing R.A."/>
        </authorList>
    </citation>
    <scope>NUCLEOTIDE SEQUENCE [LARGE SCALE GENOMIC DNA]</scope>
</reference>
<dbReference type="Proteomes" id="UP000026962">
    <property type="component" value="Chromosome 7"/>
</dbReference>
<dbReference type="HOGENOM" id="CLU_1527616_0_0_1"/>
<feature type="compositionally biased region" description="Low complexity" evidence="1">
    <location>
        <begin position="132"/>
        <end position="144"/>
    </location>
</feature>
<feature type="compositionally biased region" description="Low complexity" evidence="1">
    <location>
        <begin position="54"/>
        <end position="68"/>
    </location>
</feature>
<proteinExistence type="predicted"/>
<sequence length="181" mass="20025">MRRGRWEHAPSRYSSSPLRIVGSEVGGGRGGKGAIARALRRQPSPRRPHLRETAPFFLLDLPPAAPAADSRRLGSWRQGRGDRWPPGRRRSRAPPPPRRARRPPPRTFPCHRARFAPSPPRPPRAIVAGIFPPVAAASSPSESSRPPHHAPPSAAVEHGEKLLLTIYHLYCKTLSCREKIS</sequence>
<dbReference type="Gramene" id="OPUNC07G01470.2">
    <property type="protein sequence ID" value="OPUNC07G01470.2"/>
    <property type="gene ID" value="OPUNC07G01470"/>
</dbReference>
<feature type="compositionally biased region" description="Basic residues" evidence="1">
    <location>
        <begin position="86"/>
        <end position="114"/>
    </location>
</feature>